<feature type="chain" id="PRO_5043045788" description="Carboxypeptidase A inhibitor-like domain-containing protein" evidence="1">
    <location>
        <begin position="31"/>
        <end position="88"/>
    </location>
</feature>
<accession>A0AAN8SRQ8</accession>
<comment type="caution">
    <text evidence="3">The sequence shown here is derived from an EMBL/GenBank/DDBJ whole genome shotgun (WGS) entry which is preliminary data.</text>
</comment>
<keyword evidence="1" id="KW-0732">Signal</keyword>
<name>A0AAN8SRQ8_SOLBU</name>
<dbReference type="AlphaFoldDB" id="A0AAN8SRQ8"/>
<reference evidence="3 4" key="1">
    <citation type="submission" date="2024-02" db="EMBL/GenBank/DDBJ databases">
        <title>de novo genome assembly of Solanum bulbocastanum strain 11H21.</title>
        <authorList>
            <person name="Hosaka A.J."/>
        </authorList>
    </citation>
    <scope>NUCLEOTIDE SEQUENCE [LARGE SCALE GENOMIC DNA]</scope>
    <source>
        <tissue evidence="3">Young leaves</tissue>
    </source>
</reference>
<gene>
    <name evidence="3" type="ORF">RDI58_028387</name>
</gene>
<keyword evidence="4" id="KW-1185">Reference proteome</keyword>
<dbReference type="Pfam" id="PF02977">
    <property type="entry name" value="CarbpepA_inh"/>
    <property type="match status" value="1"/>
</dbReference>
<dbReference type="Proteomes" id="UP001371456">
    <property type="component" value="Unassembled WGS sequence"/>
</dbReference>
<feature type="domain" description="Carboxypeptidase A inhibitor-like" evidence="2">
    <location>
        <begin position="51"/>
        <end position="76"/>
    </location>
</feature>
<sequence length="88" mass="9978">MALLKHGSIFTILFVATILTICWSLRQVVAVREVNNDLSGIERRLLPQVQINDWVTCNRVCHSQSDCSDGWICKRCLQYPTLSHAMCG</sequence>
<evidence type="ECO:0000313" key="3">
    <source>
        <dbReference type="EMBL" id="KAK6773149.1"/>
    </source>
</evidence>
<evidence type="ECO:0000256" key="1">
    <source>
        <dbReference type="SAM" id="SignalP"/>
    </source>
</evidence>
<protein>
    <recommendedName>
        <fullName evidence="2">Carboxypeptidase A inhibitor-like domain-containing protein</fullName>
    </recommendedName>
</protein>
<feature type="signal peptide" evidence="1">
    <location>
        <begin position="1"/>
        <end position="30"/>
    </location>
</feature>
<dbReference type="EMBL" id="JBANQN010000012">
    <property type="protein sequence ID" value="KAK6773149.1"/>
    <property type="molecule type" value="Genomic_DNA"/>
</dbReference>
<dbReference type="InterPro" id="IPR004231">
    <property type="entry name" value="COpept_A_inh-like"/>
</dbReference>
<proteinExistence type="predicted"/>
<evidence type="ECO:0000259" key="2">
    <source>
        <dbReference type="Pfam" id="PF02977"/>
    </source>
</evidence>
<organism evidence="3 4">
    <name type="scientific">Solanum bulbocastanum</name>
    <name type="common">Wild potato</name>
    <dbReference type="NCBI Taxonomy" id="147425"/>
    <lineage>
        <taxon>Eukaryota</taxon>
        <taxon>Viridiplantae</taxon>
        <taxon>Streptophyta</taxon>
        <taxon>Embryophyta</taxon>
        <taxon>Tracheophyta</taxon>
        <taxon>Spermatophyta</taxon>
        <taxon>Magnoliopsida</taxon>
        <taxon>eudicotyledons</taxon>
        <taxon>Gunneridae</taxon>
        <taxon>Pentapetalae</taxon>
        <taxon>asterids</taxon>
        <taxon>lamiids</taxon>
        <taxon>Solanales</taxon>
        <taxon>Solanaceae</taxon>
        <taxon>Solanoideae</taxon>
        <taxon>Solaneae</taxon>
        <taxon>Solanum</taxon>
    </lineage>
</organism>
<evidence type="ECO:0000313" key="4">
    <source>
        <dbReference type="Proteomes" id="UP001371456"/>
    </source>
</evidence>